<keyword evidence="1" id="KW-1133">Transmembrane helix</keyword>
<gene>
    <name evidence="2" type="ORF">GCM10023214_30390</name>
</gene>
<keyword evidence="1" id="KW-0472">Membrane</keyword>
<comment type="caution">
    <text evidence="2">The sequence shown here is derived from an EMBL/GenBank/DDBJ whole genome shotgun (WGS) entry which is preliminary data.</text>
</comment>
<protein>
    <submittedName>
        <fullName evidence="2">Uncharacterized protein</fullName>
    </submittedName>
</protein>
<accession>A0ABP9QJL6</accession>
<feature type="transmembrane region" description="Helical" evidence="1">
    <location>
        <begin position="12"/>
        <end position="33"/>
    </location>
</feature>
<proteinExistence type="predicted"/>
<dbReference type="EMBL" id="BAABIB010000063">
    <property type="protein sequence ID" value="GAA5162893.1"/>
    <property type="molecule type" value="Genomic_DNA"/>
</dbReference>
<dbReference type="RefSeq" id="WP_346054062.1">
    <property type="nucleotide sequence ID" value="NZ_BAABIB010000063.1"/>
</dbReference>
<evidence type="ECO:0000313" key="3">
    <source>
        <dbReference type="Proteomes" id="UP001500192"/>
    </source>
</evidence>
<organism evidence="2 3">
    <name type="scientific">Amycolatopsis dongchuanensis</name>
    <dbReference type="NCBI Taxonomy" id="1070866"/>
    <lineage>
        <taxon>Bacteria</taxon>
        <taxon>Bacillati</taxon>
        <taxon>Actinomycetota</taxon>
        <taxon>Actinomycetes</taxon>
        <taxon>Pseudonocardiales</taxon>
        <taxon>Pseudonocardiaceae</taxon>
        <taxon>Amycolatopsis</taxon>
    </lineage>
</organism>
<reference evidence="3" key="1">
    <citation type="journal article" date="2019" name="Int. J. Syst. Evol. Microbiol.">
        <title>The Global Catalogue of Microorganisms (GCM) 10K type strain sequencing project: providing services to taxonomists for standard genome sequencing and annotation.</title>
        <authorList>
            <consortium name="The Broad Institute Genomics Platform"/>
            <consortium name="The Broad Institute Genome Sequencing Center for Infectious Disease"/>
            <person name="Wu L."/>
            <person name="Ma J."/>
        </authorList>
    </citation>
    <scope>NUCLEOTIDE SEQUENCE [LARGE SCALE GENOMIC DNA]</scope>
    <source>
        <strain evidence="3">JCM 18054</strain>
    </source>
</reference>
<keyword evidence="3" id="KW-1185">Reference proteome</keyword>
<keyword evidence="1" id="KW-0812">Transmembrane</keyword>
<dbReference type="Proteomes" id="UP001500192">
    <property type="component" value="Unassembled WGS sequence"/>
</dbReference>
<name>A0ABP9QJL6_9PSEU</name>
<evidence type="ECO:0000313" key="2">
    <source>
        <dbReference type="EMBL" id="GAA5162893.1"/>
    </source>
</evidence>
<evidence type="ECO:0000256" key="1">
    <source>
        <dbReference type="SAM" id="Phobius"/>
    </source>
</evidence>
<sequence length="49" mass="5765">MTTTKPRNTRFRLRWLGFLLFAVGLFAVLWYWLFPLVDSWLYGGGAAVR</sequence>